<proteinExistence type="predicted"/>
<feature type="domain" description="CCHC-type" evidence="2">
    <location>
        <begin position="89"/>
        <end position="103"/>
    </location>
</feature>
<reference evidence="3 4" key="1">
    <citation type="journal article" date="2020" name="IScience">
        <title>Genome Sequencing of the Endangered Kingdonia uniflora (Circaeasteraceae, Ranunculales) Reveals Potential Mechanisms of Evolutionary Specialization.</title>
        <authorList>
            <person name="Sun Y."/>
            <person name="Deng T."/>
            <person name="Zhang A."/>
            <person name="Moore M.J."/>
            <person name="Landis J.B."/>
            <person name="Lin N."/>
            <person name="Zhang H."/>
            <person name="Zhang X."/>
            <person name="Huang J."/>
            <person name="Zhang X."/>
            <person name="Sun H."/>
            <person name="Wang H."/>
        </authorList>
    </citation>
    <scope>NUCLEOTIDE SEQUENCE [LARGE SCALE GENOMIC DNA]</scope>
    <source>
        <strain evidence="3">TB1705</strain>
        <tissue evidence="3">Leaf</tissue>
    </source>
</reference>
<dbReference type="EMBL" id="JACGCM010002827">
    <property type="protein sequence ID" value="KAF6134635.1"/>
    <property type="molecule type" value="Genomic_DNA"/>
</dbReference>
<dbReference type="SUPFAM" id="SSF57756">
    <property type="entry name" value="Retrovirus zinc finger-like domains"/>
    <property type="match status" value="1"/>
</dbReference>
<keyword evidence="1" id="KW-0479">Metal-binding</keyword>
<dbReference type="GO" id="GO:0008270">
    <property type="term" value="F:zinc ion binding"/>
    <property type="evidence" value="ECO:0007669"/>
    <property type="project" value="UniProtKB-KW"/>
</dbReference>
<evidence type="ECO:0000313" key="4">
    <source>
        <dbReference type="Proteomes" id="UP000541444"/>
    </source>
</evidence>
<dbReference type="OrthoDB" id="10496878at2759"/>
<protein>
    <recommendedName>
        <fullName evidence="2">CCHC-type domain-containing protein</fullName>
    </recommendedName>
</protein>
<dbReference type="Proteomes" id="UP000541444">
    <property type="component" value="Unassembled WGS sequence"/>
</dbReference>
<keyword evidence="4" id="KW-1185">Reference proteome</keyword>
<dbReference type="PROSITE" id="PS50158">
    <property type="entry name" value="ZF_CCHC"/>
    <property type="match status" value="1"/>
</dbReference>
<evidence type="ECO:0000256" key="1">
    <source>
        <dbReference type="PROSITE-ProRule" id="PRU00047"/>
    </source>
</evidence>
<keyword evidence="1" id="KW-0863">Zinc-finger</keyword>
<comment type="caution">
    <text evidence="3">The sequence shown here is derived from an EMBL/GenBank/DDBJ whole genome shotgun (WGS) entry which is preliminary data.</text>
</comment>
<dbReference type="InterPro" id="IPR036875">
    <property type="entry name" value="Znf_CCHC_sf"/>
</dbReference>
<gene>
    <name evidence="3" type="ORF">GIB67_002036</name>
</gene>
<dbReference type="InterPro" id="IPR001878">
    <property type="entry name" value="Znf_CCHC"/>
</dbReference>
<organism evidence="3 4">
    <name type="scientific">Kingdonia uniflora</name>
    <dbReference type="NCBI Taxonomy" id="39325"/>
    <lineage>
        <taxon>Eukaryota</taxon>
        <taxon>Viridiplantae</taxon>
        <taxon>Streptophyta</taxon>
        <taxon>Embryophyta</taxon>
        <taxon>Tracheophyta</taxon>
        <taxon>Spermatophyta</taxon>
        <taxon>Magnoliopsida</taxon>
        <taxon>Ranunculales</taxon>
        <taxon>Circaeasteraceae</taxon>
        <taxon>Kingdonia</taxon>
    </lineage>
</organism>
<sequence>MGGGTKDQEQCRQLCFEFYLDVEICPWIYSICKAPGCNGIMKLAISQTLKNPKKRFIACQYSTCGSFKWLEDAIKESKSEEGTSFTGGCYGCGVCGHWWKDCPWRDAMKAKEKRTSEKKLGADVKINVTMNLNDFCSEFKGKAKLL</sequence>
<keyword evidence="1" id="KW-0862">Zinc</keyword>
<evidence type="ECO:0000259" key="2">
    <source>
        <dbReference type="PROSITE" id="PS50158"/>
    </source>
</evidence>
<name>A0A7J7KW76_9MAGN</name>
<evidence type="ECO:0000313" key="3">
    <source>
        <dbReference type="EMBL" id="KAF6134635.1"/>
    </source>
</evidence>
<dbReference type="AlphaFoldDB" id="A0A7J7KW76"/>
<accession>A0A7J7KW76</accession>
<dbReference type="Gene3D" id="4.10.60.10">
    <property type="entry name" value="Zinc finger, CCHC-type"/>
    <property type="match status" value="1"/>
</dbReference>
<dbReference type="GO" id="GO:0003676">
    <property type="term" value="F:nucleic acid binding"/>
    <property type="evidence" value="ECO:0007669"/>
    <property type="project" value="InterPro"/>
</dbReference>